<dbReference type="GO" id="GO:0032049">
    <property type="term" value="P:cardiolipin biosynthetic process"/>
    <property type="evidence" value="ECO:0007669"/>
    <property type="project" value="InterPro"/>
</dbReference>
<keyword evidence="7 11" id="KW-0443">Lipid metabolism</keyword>
<evidence type="ECO:0000256" key="7">
    <source>
        <dbReference type="ARBA" id="ARBA00023098"/>
    </source>
</evidence>
<evidence type="ECO:0000313" key="14">
    <source>
        <dbReference type="RefSeq" id="XP_018318943.2"/>
    </source>
</evidence>
<comment type="subcellular location">
    <subcellularLocation>
        <location evidence="11">Mitochondrion</location>
    </subcellularLocation>
</comment>
<dbReference type="AlphaFoldDB" id="A0A1W4WFR0"/>
<dbReference type="GeneID" id="108732572"/>
<dbReference type="GO" id="GO:0008444">
    <property type="term" value="F:CDP-diacylglycerol-glycerol-3-phosphate 3-phosphatidyltransferase activity"/>
    <property type="evidence" value="ECO:0007669"/>
    <property type="project" value="UniProtKB-EC"/>
</dbReference>
<evidence type="ECO:0000256" key="8">
    <source>
        <dbReference type="ARBA" id="ARBA00023209"/>
    </source>
</evidence>
<comment type="similarity">
    <text evidence="3 11">Belongs to the CDP-alcohol phosphatidyltransferase class-II family.</text>
</comment>
<keyword evidence="5 11" id="KW-0808">Transferase</keyword>
<dbReference type="RefSeq" id="XP_018318943.2">
    <property type="nucleotide sequence ID" value="XM_018463441.2"/>
</dbReference>
<dbReference type="UniPathway" id="UPA00084">
    <property type="reaction ID" value="UER00503"/>
</dbReference>
<dbReference type="PROSITE" id="PS50035">
    <property type="entry name" value="PLD"/>
    <property type="match status" value="1"/>
</dbReference>
<evidence type="ECO:0000256" key="11">
    <source>
        <dbReference type="RuleBase" id="RU365024"/>
    </source>
</evidence>
<organism evidence="13 14">
    <name type="scientific">Agrilus planipennis</name>
    <name type="common">Emerald ash borer</name>
    <name type="synonym">Agrilus marcopoli</name>
    <dbReference type="NCBI Taxonomy" id="224129"/>
    <lineage>
        <taxon>Eukaryota</taxon>
        <taxon>Metazoa</taxon>
        <taxon>Ecdysozoa</taxon>
        <taxon>Arthropoda</taxon>
        <taxon>Hexapoda</taxon>
        <taxon>Insecta</taxon>
        <taxon>Pterygota</taxon>
        <taxon>Neoptera</taxon>
        <taxon>Endopterygota</taxon>
        <taxon>Coleoptera</taxon>
        <taxon>Polyphaga</taxon>
        <taxon>Elateriformia</taxon>
        <taxon>Buprestoidea</taxon>
        <taxon>Buprestidae</taxon>
        <taxon>Agrilinae</taxon>
        <taxon>Agrilus</taxon>
    </lineage>
</organism>
<dbReference type="EC" id="2.7.8.5" evidence="11"/>
<comment type="function">
    <text evidence="1 11">Functions in the biosynthesis of the anionic phospholipids phosphatidylglycerol and cardiolipin.</text>
</comment>
<dbReference type="STRING" id="224129.A0A1W4WFR0"/>
<dbReference type="PANTHER" id="PTHR12586">
    <property type="entry name" value="CDP-DIACYLGLYCEROL--SERINE O-PHOSPHATIDYLTRANSFERASE"/>
    <property type="match status" value="1"/>
</dbReference>
<dbReference type="PANTHER" id="PTHR12586:SF1">
    <property type="entry name" value="CDP-DIACYLGLYCEROL--GLYCEROL-3-PHOSPHATE 3-PHOSPHATIDYLTRANSFERASE, MITOCHONDRIAL"/>
    <property type="match status" value="1"/>
</dbReference>
<comment type="pathway">
    <text evidence="2 11">Phospholipid metabolism; phosphatidylglycerol biosynthesis; phosphatidylglycerol from CDP-diacylglycerol: step 1/2.</text>
</comment>
<evidence type="ECO:0000259" key="12">
    <source>
        <dbReference type="PROSITE" id="PS50035"/>
    </source>
</evidence>
<keyword evidence="11" id="KW-0496">Mitochondrion</keyword>
<dbReference type="InterPro" id="IPR001736">
    <property type="entry name" value="PLipase_D/transphosphatidylase"/>
</dbReference>
<evidence type="ECO:0000256" key="3">
    <source>
        <dbReference type="ARBA" id="ARBA00010682"/>
    </source>
</evidence>
<dbReference type="KEGG" id="apln:108732572"/>
<keyword evidence="11" id="KW-0067">ATP-binding</keyword>
<proteinExistence type="inferred from homology"/>
<feature type="domain" description="PLD phosphodiesterase" evidence="12">
    <location>
        <begin position="221"/>
        <end position="247"/>
    </location>
</feature>
<dbReference type="CDD" id="cd09137">
    <property type="entry name" value="PLDc_PGS1_euk_2"/>
    <property type="match status" value="1"/>
</dbReference>
<dbReference type="Pfam" id="PF00614">
    <property type="entry name" value="PLDc"/>
    <property type="match status" value="1"/>
</dbReference>
<evidence type="ECO:0000313" key="13">
    <source>
        <dbReference type="Proteomes" id="UP000192223"/>
    </source>
</evidence>
<evidence type="ECO:0000256" key="5">
    <source>
        <dbReference type="ARBA" id="ARBA00022679"/>
    </source>
</evidence>
<keyword evidence="9 11" id="KW-1208">Phospholipid metabolism</keyword>
<dbReference type="InterPro" id="IPR016270">
    <property type="entry name" value="PGS1"/>
</dbReference>
<dbReference type="CTD" id="9489"/>
<dbReference type="SUPFAM" id="SSF56024">
    <property type="entry name" value="Phospholipase D/nuclease"/>
    <property type="match status" value="1"/>
</dbReference>
<evidence type="ECO:0000256" key="2">
    <source>
        <dbReference type="ARBA" id="ARBA00005042"/>
    </source>
</evidence>
<gene>
    <name evidence="14" type="primary">LOC108732572</name>
</gene>
<evidence type="ECO:0000256" key="9">
    <source>
        <dbReference type="ARBA" id="ARBA00023264"/>
    </source>
</evidence>
<dbReference type="GO" id="GO:0005524">
    <property type="term" value="F:ATP binding"/>
    <property type="evidence" value="ECO:0007669"/>
    <property type="project" value="UniProtKB-KW"/>
</dbReference>
<sequence>MQVFSHLIAIYKTLLGMKTFKVIQYAKKSIFIIYDASTGLLDDIFWTVIPILQGRMLRRFLNTLIETSLQPYQQDYLVYPSPFVQKELSCFNWLTSAAPCFPIKAQNITILNEPQQFYNCLVENCTEAKSRIILASLYLGNGALEQSLVDTVMSNKNFINGNLKLSVLLDYTRGSRYQNNSRAMLKPLLEKNENNCHICLYHTPVLRGLTKTLVPNRWNEIFGLQHMKLYIFDDTLIISGANLSNDYFTNRQDRYYVIKDKNLTDFYSGLVNSVQSFSLRMDKHDNLSLNKGWDHLPYKGDKMVFVDKAAHIIEKYLLDVKDGLNTHKCDGYDTWIFPLVQMGQLGIEQDAYVTKRIIAEAPKNSKIFMATGYFNLTRDYMDTLVRNSSAECHLLMAHPCANGFHGATGAAGGIPDAYSLIAKRFTEKVEKFKQGYRIKMYEYLKEGWTYHAKGLWYYPPGNNRPSLTLIGSPNFGERSVKRDLETQLAIVTENNDFRERLHNECTRLYKASLPADLNRIIPKWIHAAVYFFRSYF</sequence>
<keyword evidence="8 11" id="KW-0594">Phospholipid biosynthesis</keyword>
<dbReference type="SMART" id="SM00155">
    <property type="entry name" value="PLDc"/>
    <property type="match status" value="1"/>
</dbReference>
<dbReference type="Proteomes" id="UP000192223">
    <property type="component" value="Unplaced"/>
</dbReference>
<reference evidence="14" key="1">
    <citation type="submission" date="2025-08" db="UniProtKB">
        <authorList>
            <consortium name="RefSeq"/>
        </authorList>
    </citation>
    <scope>IDENTIFICATION</scope>
    <source>
        <tissue evidence="14">Entire body</tissue>
    </source>
</reference>
<keyword evidence="13" id="KW-1185">Reference proteome</keyword>
<evidence type="ECO:0000256" key="10">
    <source>
        <dbReference type="ARBA" id="ARBA00048586"/>
    </source>
</evidence>
<keyword evidence="4 11" id="KW-0444">Lipid biosynthesis</keyword>
<dbReference type="InParanoid" id="A0A1W4WFR0"/>
<dbReference type="FunCoup" id="A0A1W4WFR0">
    <property type="interactions" value="1572"/>
</dbReference>
<accession>A0A1W4WFR0</accession>
<name>A0A1W4WFR0_AGRPL</name>
<dbReference type="CDD" id="cd09135">
    <property type="entry name" value="PLDc_PGS1_euk_1"/>
    <property type="match status" value="1"/>
</dbReference>
<keyword evidence="11" id="KW-0547">Nucleotide-binding</keyword>
<protein>
    <recommendedName>
        <fullName evidence="11">CDP-diacylglycerol--glycerol-3-phosphate 3-phosphatidyltransferase</fullName>
        <ecNumber evidence="11">2.7.8.5</ecNumber>
    </recommendedName>
</protein>
<evidence type="ECO:0000256" key="6">
    <source>
        <dbReference type="ARBA" id="ARBA00022737"/>
    </source>
</evidence>
<dbReference type="GO" id="GO:0005739">
    <property type="term" value="C:mitochondrion"/>
    <property type="evidence" value="ECO:0007669"/>
    <property type="project" value="UniProtKB-SubCell"/>
</dbReference>
<keyword evidence="6" id="KW-0677">Repeat</keyword>
<dbReference type="OrthoDB" id="10250191at2759"/>
<evidence type="ECO:0000256" key="4">
    <source>
        <dbReference type="ARBA" id="ARBA00022516"/>
    </source>
</evidence>
<dbReference type="Gene3D" id="3.30.870.10">
    <property type="entry name" value="Endonuclease Chain A"/>
    <property type="match status" value="2"/>
</dbReference>
<comment type="catalytic activity">
    <reaction evidence="10 11">
        <text>a CDP-1,2-diacyl-sn-glycerol + sn-glycerol 3-phosphate = a 1,2-diacyl-sn-glycero-3-phospho-(1'-sn-glycero-3'-phosphate) + CMP + H(+)</text>
        <dbReference type="Rhea" id="RHEA:12593"/>
        <dbReference type="ChEBI" id="CHEBI:15378"/>
        <dbReference type="ChEBI" id="CHEBI:57597"/>
        <dbReference type="ChEBI" id="CHEBI:58332"/>
        <dbReference type="ChEBI" id="CHEBI:60110"/>
        <dbReference type="ChEBI" id="CHEBI:60377"/>
        <dbReference type="EC" id="2.7.8.5"/>
    </reaction>
</comment>
<evidence type="ECO:0000256" key="1">
    <source>
        <dbReference type="ARBA" id="ARBA00003537"/>
    </source>
</evidence>